<dbReference type="InterPro" id="IPR000873">
    <property type="entry name" value="AMP-dep_synth/lig_dom"/>
</dbReference>
<dbReference type="SUPFAM" id="SSF56801">
    <property type="entry name" value="Acetyl-CoA synthetase-like"/>
    <property type="match status" value="1"/>
</dbReference>
<dbReference type="GeneID" id="76461862"/>
<dbReference type="OrthoDB" id="9766486at2"/>
<dbReference type="InterPro" id="IPR050237">
    <property type="entry name" value="ATP-dep_AMP-bd_enzyme"/>
</dbReference>
<dbReference type="KEGG" id="vei:Veis_3436"/>
<feature type="domain" description="AMP-binding enzyme C-terminal" evidence="2">
    <location>
        <begin position="492"/>
        <end position="567"/>
    </location>
</feature>
<sequence>MTPLTPMTRLTPQQVFDDMRAQGDMVLDKLDECAAQMPDKVYLHYGEDNIRMRFSEVKAQTDRIAAALAAMGLPPGQPVSVLTRNSLVGTLAMYAIWRAGGVFAPVNFGFRGALLSYQLNDTAPFALITDSSFAAALSEIAAEIELRRLLVHRPGAGDHDFSAGPVPDFDPRFALSDFAALRGHSGPVPHVPRGPLDIANIVYTSGTTGPSKGVLQPFRWMNHYTYPLRATTTSADVLYCDLPLYHVGGAFALVARALWQGNTVGLWDRFSPTRFWERIEDCGASSCILLDVMIPWLMNAAPRPGDRANTLNKVHMQPLPVNHNEVARRFGIDFVSCGFGQTESGSGFACVIDELGDQTGTPAALWKGRSKAEYRASCQASGRLLVDGNQPLPKGFMGRANPVLEVAILDEDDNHVPPGAVGQLAFRPRFPGLLLQEYLRKPQVTVKAQRNCWFHTGDACRQIAEAPDTYAFVDRMGGLCRVRGENVSSFDVEALLARQPGVRAVAAVPIPAQVGDEDEIAVFIEVTSGATLDEAAVRRHAQASMPGFMQPRYIRLVDALPVTATNKIEKYKLKQQLLQELGSAAA</sequence>
<evidence type="ECO:0000313" key="4">
    <source>
        <dbReference type="Proteomes" id="UP000000374"/>
    </source>
</evidence>
<keyword evidence="4" id="KW-1185">Reference proteome</keyword>
<proteinExistence type="predicted"/>
<reference evidence="4" key="1">
    <citation type="submission" date="2006-12" db="EMBL/GenBank/DDBJ databases">
        <title>Complete sequence of chromosome 1 of Verminephrobacter eiseniae EF01-2.</title>
        <authorList>
            <person name="Copeland A."/>
            <person name="Lucas S."/>
            <person name="Lapidus A."/>
            <person name="Barry K."/>
            <person name="Detter J.C."/>
            <person name="Glavina del Rio T."/>
            <person name="Dalin E."/>
            <person name="Tice H."/>
            <person name="Pitluck S."/>
            <person name="Chertkov O."/>
            <person name="Brettin T."/>
            <person name="Bruce D."/>
            <person name="Han C."/>
            <person name="Tapia R."/>
            <person name="Gilna P."/>
            <person name="Schmutz J."/>
            <person name="Larimer F."/>
            <person name="Land M."/>
            <person name="Hauser L."/>
            <person name="Kyrpides N."/>
            <person name="Kim E."/>
            <person name="Stahl D."/>
            <person name="Richardson P."/>
        </authorList>
    </citation>
    <scope>NUCLEOTIDE SEQUENCE [LARGE SCALE GENOMIC DNA]</scope>
    <source>
        <strain evidence="4">EF01-2</strain>
    </source>
</reference>
<dbReference type="InterPro" id="IPR025110">
    <property type="entry name" value="AMP-bd_C"/>
</dbReference>
<dbReference type="PANTHER" id="PTHR43767:SF1">
    <property type="entry name" value="NONRIBOSOMAL PEPTIDE SYNTHASE PES1 (EUROFUNG)-RELATED"/>
    <property type="match status" value="1"/>
</dbReference>
<dbReference type="Proteomes" id="UP000000374">
    <property type="component" value="Chromosome"/>
</dbReference>
<dbReference type="EMBL" id="CP000542">
    <property type="protein sequence ID" value="ABM59157.1"/>
    <property type="molecule type" value="Genomic_DNA"/>
</dbReference>
<dbReference type="STRING" id="391735.Veis_3436"/>
<dbReference type="Pfam" id="PF00501">
    <property type="entry name" value="AMP-binding"/>
    <property type="match status" value="1"/>
</dbReference>
<evidence type="ECO:0000313" key="3">
    <source>
        <dbReference type="EMBL" id="ABM59157.1"/>
    </source>
</evidence>
<dbReference type="eggNOG" id="COG0318">
    <property type="taxonomic scope" value="Bacteria"/>
</dbReference>
<dbReference type="InterPro" id="IPR042099">
    <property type="entry name" value="ANL_N_sf"/>
</dbReference>
<evidence type="ECO:0000259" key="1">
    <source>
        <dbReference type="Pfam" id="PF00501"/>
    </source>
</evidence>
<keyword evidence="3" id="KW-0436">Ligase</keyword>
<dbReference type="GO" id="GO:0016878">
    <property type="term" value="F:acid-thiol ligase activity"/>
    <property type="evidence" value="ECO:0007669"/>
    <property type="project" value="UniProtKB-ARBA"/>
</dbReference>
<dbReference type="AlphaFoldDB" id="A1WNF0"/>
<evidence type="ECO:0000259" key="2">
    <source>
        <dbReference type="Pfam" id="PF13193"/>
    </source>
</evidence>
<accession>A1WNF0</accession>
<protein>
    <submittedName>
        <fullName evidence="3">AMP-dependent synthetase and ligase</fullName>
    </submittedName>
</protein>
<feature type="domain" description="AMP-dependent synthetase/ligase" evidence="1">
    <location>
        <begin position="31"/>
        <end position="427"/>
    </location>
</feature>
<dbReference type="Gene3D" id="3.30.300.30">
    <property type="match status" value="1"/>
</dbReference>
<dbReference type="InterPro" id="IPR045851">
    <property type="entry name" value="AMP-bd_C_sf"/>
</dbReference>
<dbReference type="Pfam" id="PF13193">
    <property type="entry name" value="AMP-binding_C"/>
    <property type="match status" value="1"/>
</dbReference>
<dbReference type="RefSeq" id="WP_011811149.1">
    <property type="nucleotide sequence ID" value="NC_008786.1"/>
</dbReference>
<dbReference type="InterPro" id="IPR020845">
    <property type="entry name" value="AMP-binding_CS"/>
</dbReference>
<dbReference type="HOGENOM" id="CLU_000022_59_7_4"/>
<name>A1WNF0_VEREI</name>
<dbReference type="PROSITE" id="PS00455">
    <property type="entry name" value="AMP_BINDING"/>
    <property type="match status" value="1"/>
</dbReference>
<gene>
    <name evidence="3" type="ordered locus">Veis_3436</name>
</gene>
<organism evidence="3 4">
    <name type="scientific">Verminephrobacter eiseniae (strain EF01-2)</name>
    <dbReference type="NCBI Taxonomy" id="391735"/>
    <lineage>
        <taxon>Bacteria</taxon>
        <taxon>Pseudomonadati</taxon>
        <taxon>Pseudomonadota</taxon>
        <taxon>Betaproteobacteria</taxon>
        <taxon>Burkholderiales</taxon>
        <taxon>Comamonadaceae</taxon>
        <taxon>Verminephrobacter</taxon>
    </lineage>
</organism>
<dbReference type="PANTHER" id="PTHR43767">
    <property type="entry name" value="LONG-CHAIN-FATTY-ACID--COA LIGASE"/>
    <property type="match status" value="1"/>
</dbReference>
<dbReference type="Gene3D" id="3.40.50.12780">
    <property type="entry name" value="N-terminal domain of ligase-like"/>
    <property type="match status" value="1"/>
</dbReference>